<organism evidence="3 4">
    <name type="scientific">Streptococcus cristatus</name>
    <dbReference type="NCBI Taxonomy" id="45634"/>
    <lineage>
        <taxon>Bacteria</taxon>
        <taxon>Bacillati</taxon>
        <taxon>Bacillota</taxon>
        <taxon>Bacilli</taxon>
        <taxon>Lactobacillales</taxon>
        <taxon>Streptococcaceae</taxon>
        <taxon>Streptococcus</taxon>
    </lineage>
</organism>
<evidence type="ECO:0000313" key="4">
    <source>
        <dbReference type="Proteomes" id="UP000272213"/>
    </source>
</evidence>
<keyword evidence="1" id="KW-0812">Transmembrane</keyword>
<protein>
    <submittedName>
        <fullName evidence="3">D-alanyl-D-alanine carboxypeptidase</fullName>
        <ecNumber evidence="3">3.4.16.4</ecNumber>
    </submittedName>
</protein>
<evidence type="ECO:0000256" key="1">
    <source>
        <dbReference type="SAM" id="Phobius"/>
    </source>
</evidence>
<dbReference type="Gene3D" id="3.30.1380.10">
    <property type="match status" value="1"/>
</dbReference>
<dbReference type="PANTHER" id="PTHR34385:SF1">
    <property type="entry name" value="PEPTIDOGLYCAN L-ALANYL-D-GLUTAMATE ENDOPEPTIDASE CWLK"/>
    <property type="match status" value="1"/>
</dbReference>
<feature type="domain" description="D-alanyl-D-alanine carboxypeptidase-like core" evidence="2">
    <location>
        <begin position="91"/>
        <end position="220"/>
    </location>
</feature>
<evidence type="ECO:0000313" key="3">
    <source>
        <dbReference type="EMBL" id="RSJ76838.1"/>
    </source>
</evidence>
<dbReference type="InterPro" id="IPR052179">
    <property type="entry name" value="DD-CPase-like"/>
</dbReference>
<dbReference type="EMBL" id="RJPM01000002">
    <property type="protein sequence ID" value="RSJ76838.1"/>
    <property type="molecule type" value="Genomic_DNA"/>
</dbReference>
<dbReference type="SUPFAM" id="SSF55166">
    <property type="entry name" value="Hedgehog/DD-peptidase"/>
    <property type="match status" value="1"/>
</dbReference>
<evidence type="ECO:0000259" key="2">
    <source>
        <dbReference type="Pfam" id="PF02557"/>
    </source>
</evidence>
<dbReference type="RefSeq" id="WP_185774090.1">
    <property type="nucleotide sequence ID" value="NZ_RJPM01000002.1"/>
</dbReference>
<dbReference type="CDD" id="cd14852">
    <property type="entry name" value="LD-carboxypeptidase"/>
    <property type="match status" value="1"/>
</dbReference>
<dbReference type="GO" id="GO:0009002">
    <property type="term" value="F:serine-type D-Ala-D-Ala carboxypeptidase activity"/>
    <property type="evidence" value="ECO:0007669"/>
    <property type="project" value="UniProtKB-EC"/>
</dbReference>
<dbReference type="Pfam" id="PF02557">
    <property type="entry name" value="VanY"/>
    <property type="match status" value="1"/>
</dbReference>
<keyword evidence="1" id="KW-0472">Membrane</keyword>
<feature type="transmembrane region" description="Helical" evidence="1">
    <location>
        <begin position="21"/>
        <end position="37"/>
    </location>
</feature>
<dbReference type="AlphaFoldDB" id="A0A3R9KBF2"/>
<dbReference type="InterPro" id="IPR058193">
    <property type="entry name" value="VanY/YodJ_core_dom"/>
</dbReference>
<dbReference type="Proteomes" id="UP000272213">
    <property type="component" value="Unassembled WGS sequence"/>
</dbReference>
<dbReference type="GO" id="GO:0006508">
    <property type="term" value="P:proteolysis"/>
    <property type="evidence" value="ECO:0007669"/>
    <property type="project" value="InterPro"/>
</dbReference>
<reference evidence="3 4" key="1">
    <citation type="submission" date="2018-11" db="EMBL/GenBank/DDBJ databases">
        <title>Species Designations Belie Phenotypic and Genotypic Heterogeneity in Oral Streptococci.</title>
        <authorList>
            <person name="Velsko I."/>
        </authorList>
    </citation>
    <scope>NUCLEOTIDE SEQUENCE [LARGE SCALE GENOMIC DNA]</scope>
    <source>
        <strain evidence="3 4">BCA6</strain>
    </source>
</reference>
<sequence>MRRGRHERRKKLSLFRLINRLLFLGIGISLLFALLRVQDMDEDLPTFINYGLKAQSSDLPKVSVDDWELTLINRSHLREESHPRLTQIDDIQVDSRIAENTRQFLAAARAIAPGETLISGYRSRAEQTELYEEALALAEEEGLSRQEAEQEVQKRIQLPGASEHQTGLAIDMSEPEGQNDEVANKIAEIAPKYGFILRYPERKSDITGVDFENWHYRYVGVESAQYMQKHHLVLEEYLTLLKESAR</sequence>
<keyword evidence="3" id="KW-0121">Carboxypeptidase</keyword>
<keyword evidence="3" id="KW-0645">Protease</keyword>
<dbReference type="EC" id="3.4.16.4" evidence="3"/>
<comment type="caution">
    <text evidence="3">The sequence shown here is derived from an EMBL/GenBank/DDBJ whole genome shotgun (WGS) entry which is preliminary data.</text>
</comment>
<dbReference type="PANTHER" id="PTHR34385">
    <property type="entry name" value="D-ALANYL-D-ALANINE CARBOXYPEPTIDASE"/>
    <property type="match status" value="1"/>
</dbReference>
<dbReference type="InterPro" id="IPR009045">
    <property type="entry name" value="Zn_M74/Hedgehog-like"/>
</dbReference>
<keyword evidence="3" id="KW-0378">Hydrolase</keyword>
<gene>
    <name evidence="3" type="primary">vanYB_1</name>
    <name evidence="3" type="ORF">D8798_03255</name>
</gene>
<keyword evidence="1" id="KW-1133">Transmembrane helix</keyword>
<dbReference type="InterPro" id="IPR003709">
    <property type="entry name" value="VanY-like_core_dom"/>
</dbReference>
<proteinExistence type="predicted"/>
<name>A0A3R9KBF2_STRCR</name>
<accession>A0A3R9KBF2</accession>